<dbReference type="AlphaFoldDB" id="A0A9P4N192"/>
<sequence>MLVVMCYVGVYSSRFISLWLEQPVYKIIVIILCPAEPFLAMRRQWYYLSLVARTVIYPLFYAVSFTPSRYCLFRYTPRKLLGTPSIILFQSH</sequence>
<reference evidence="3" key="1">
    <citation type="journal article" date="2020" name="Stud. Mycol.">
        <title>101 Dothideomycetes genomes: A test case for predicting lifestyles and emergence of pathogens.</title>
        <authorList>
            <person name="Haridas S."/>
            <person name="Albert R."/>
            <person name="Binder M."/>
            <person name="Bloem J."/>
            <person name="LaButti K."/>
            <person name="Salamov A."/>
            <person name="Andreopoulos B."/>
            <person name="Baker S."/>
            <person name="Barry K."/>
            <person name="Bills G."/>
            <person name="Bluhm B."/>
            <person name="Cannon C."/>
            <person name="Castanera R."/>
            <person name="Culley D."/>
            <person name="Daum C."/>
            <person name="Ezra D."/>
            <person name="Gonzalez J."/>
            <person name="Henrissat B."/>
            <person name="Kuo A."/>
            <person name="Liang C."/>
            <person name="Lipzen A."/>
            <person name="Lutzoni F."/>
            <person name="Magnuson J."/>
            <person name="Mondo S."/>
            <person name="Nolan M."/>
            <person name="Ohm R."/>
            <person name="Pangilinan J."/>
            <person name="Park H.-J."/>
            <person name="Ramirez L."/>
            <person name="Alfaro M."/>
            <person name="Sun H."/>
            <person name="Tritt A."/>
            <person name="Yoshinaga Y."/>
            <person name="Zwiers L.-H."/>
            <person name="Turgeon B."/>
            <person name="Goodwin S."/>
            <person name="Spatafora J."/>
            <person name="Crous P."/>
            <person name="Grigoriev I."/>
        </authorList>
    </citation>
    <scope>NUCLEOTIDE SEQUENCE [LARGE SCALE GENOMIC DNA]</scope>
    <source>
        <strain evidence="3">CBS 304.66</strain>
    </source>
</reference>
<proteinExistence type="predicted"/>
<accession>A0A9P4N192</accession>
<keyword evidence="3" id="KW-1185">Reference proteome</keyword>
<comment type="caution">
    <text evidence="2">The sequence shown here is derived from an EMBL/GenBank/DDBJ whole genome shotgun (WGS) entry which is preliminary data.</text>
</comment>
<keyword evidence="1" id="KW-0472">Membrane</keyword>
<gene>
    <name evidence="2" type="ORF">CC78DRAFT_359364</name>
</gene>
<protein>
    <submittedName>
        <fullName evidence="2">Uncharacterized protein</fullName>
    </submittedName>
</protein>
<keyword evidence="1" id="KW-0812">Transmembrane</keyword>
<evidence type="ECO:0000313" key="3">
    <source>
        <dbReference type="Proteomes" id="UP000800093"/>
    </source>
</evidence>
<dbReference type="EMBL" id="ML986660">
    <property type="protein sequence ID" value="KAF2261328.1"/>
    <property type="molecule type" value="Genomic_DNA"/>
</dbReference>
<organism evidence="2 3">
    <name type="scientific">Lojkania enalia</name>
    <dbReference type="NCBI Taxonomy" id="147567"/>
    <lineage>
        <taxon>Eukaryota</taxon>
        <taxon>Fungi</taxon>
        <taxon>Dikarya</taxon>
        <taxon>Ascomycota</taxon>
        <taxon>Pezizomycotina</taxon>
        <taxon>Dothideomycetes</taxon>
        <taxon>Pleosporomycetidae</taxon>
        <taxon>Pleosporales</taxon>
        <taxon>Pleosporales incertae sedis</taxon>
        <taxon>Lojkania</taxon>
    </lineage>
</organism>
<dbReference type="Proteomes" id="UP000800093">
    <property type="component" value="Unassembled WGS sequence"/>
</dbReference>
<feature type="transmembrane region" description="Helical" evidence="1">
    <location>
        <begin position="45"/>
        <end position="65"/>
    </location>
</feature>
<name>A0A9P4N192_9PLEO</name>
<evidence type="ECO:0000256" key="1">
    <source>
        <dbReference type="SAM" id="Phobius"/>
    </source>
</evidence>
<evidence type="ECO:0000313" key="2">
    <source>
        <dbReference type="EMBL" id="KAF2261328.1"/>
    </source>
</evidence>
<keyword evidence="1" id="KW-1133">Transmembrane helix</keyword>